<evidence type="ECO:0000313" key="3">
    <source>
        <dbReference type="Proteomes" id="UP000316304"/>
    </source>
</evidence>
<dbReference type="Pfam" id="PF00903">
    <property type="entry name" value="Glyoxalase"/>
    <property type="match status" value="1"/>
</dbReference>
<proteinExistence type="predicted"/>
<dbReference type="PANTHER" id="PTHR47756:SF2">
    <property type="entry name" value="BLL6612 PROTEIN"/>
    <property type="match status" value="1"/>
</dbReference>
<reference evidence="2 3" key="1">
    <citation type="submission" date="2019-02" db="EMBL/GenBank/DDBJ databases">
        <title>Deep-cultivation of Planctomycetes and their phenomic and genomic characterization uncovers novel biology.</title>
        <authorList>
            <person name="Wiegand S."/>
            <person name="Jogler M."/>
            <person name="Boedeker C."/>
            <person name="Pinto D."/>
            <person name="Vollmers J."/>
            <person name="Rivas-Marin E."/>
            <person name="Kohn T."/>
            <person name="Peeters S.H."/>
            <person name="Heuer A."/>
            <person name="Rast P."/>
            <person name="Oberbeckmann S."/>
            <person name="Bunk B."/>
            <person name="Jeske O."/>
            <person name="Meyerdierks A."/>
            <person name="Storesund J.E."/>
            <person name="Kallscheuer N."/>
            <person name="Luecker S."/>
            <person name="Lage O.M."/>
            <person name="Pohl T."/>
            <person name="Merkel B.J."/>
            <person name="Hornburger P."/>
            <person name="Mueller R.-W."/>
            <person name="Bruemmer F."/>
            <person name="Labrenz M."/>
            <person name="Spormann A.M."/>
            <person name="Op Den Camp H."/>
            <person name="Overmann J."/>
            <person name="Amann R."/>
            <person name="Jetten M.S.M."/>
            <person name="Mascher T."/>
            <person name="Medema M.H."/>
            <person name="Devos D.P."/>
            <person name="Kaster A.-K."/>
            <person name="Ovreas L."/>
            <person name="Rohde M."/>
            <person name="Galperin M.Y."/>
            <person name="Jogler C."/>
        </authorList>
    </citation>
    <scope>NUCLEOTIDE SEQUENCE [LARGE SCALE GENOMIC DNA]</scope>
    <source>
        <strain evidence="2 3">Pla52o</strain>
    </source>
</reference>
<feature type="domain" description="Glyoxalase/fosfomycin resistance/dioxygenase" evidence="1">
    <location>
        <begin position="146"/>
        <end position="224"/>
    </location>
</feature>
<evidence type="ECO:0000259" key="1">
    <source>
        <dbReference type="Pfam" id="PF00903"/>
    </source>
</evidence>
<dbReference type="Proteomes" id="UP000316304">
    <property type="component" value="Unassembled WGS sequence"/>
</dbReference>
<accession>A0A5C6BDM2</accession>
<dbReference type="InterPro" id="IPR029068">
    <property type="entry name" value="Glyas_Bleomycin-R_OHBP_Dase"/>
</dbReference>
<protein>
    <submittedName>
        <fullName evidence="2">Glyoxalase-like domain protein</fullName>
    </submittedName>
</protein>
<comment type="caution">
    <text evidence="2">The sequence shown here is derived from an EMBL/GenBank/DDBJ whole genome shotgun (WGS) entry which is preliminary data.</text>
</comment>
<sequence>MRRAGFRWWAVTYANLEAQLVRSNTAFISSGAYGKFLEPGCQIASCEVQIQSATVTVRCNGSSAPKTLVAEGKRLVEQSLESRSFGFDTLQAAISVVHADTPTGAKTNWNQLVALYSVFLQIDPSPVVDLNWAVAVAMEDGPDASIAIIDACFGRGESVGNHLAHSARGELLRRAGQTLTLYVDDVDAFAEQAFAAGMTVKKELADQFYGDRMVTLNDPYGYDW</sequence>
<organism evidence="2 3">
    <name type="scientific">Novipirellula galeiformis</name>
    <dbReference type="NCBI Taxonomy" id="2528004"/>
    <lineage>
        <taxon>Bacteria</taxon>
        <taxon>Pseudomonadati</taxon>
        <taxon>Planctomycetota</taxon>
        <taxon>Planctomycetia</taxon>
        <taxon>Pirellulales</taxon>
        <taxon>Pirellulaceae</taxon>
        <taxon>Novipirellula</taxon>
    </lineage>
</organism>
<gene>
    <name evidence="2" type="ORF">Pla52o_57620</name>
</gene>
<keyword evidence="3" id="KW-1185">Reference proteome</keyword>
<dbReference type="SUPFAM" id="SSF54593">
    <property type="entry name" value="Glyoxalase/Bleomycin resistance protein/Dihydroxybiphenyl dioxygenase"/>
    <property type="match status" value="1"/>
</dbReference>
<name>A0A5C6BDM2_9BACT</name>
<dbReference type="Gene3D" id="3.30.720.110">
    <property type="match status" value="1"/>
</dbReference>
<dbReference type="PANTHER" id="PTHR47756">
    <property type="entry name" value="BLL6612 PROTEIN-RELATED"/>
    <property type="match status" value="1"/>
</dbReference>
<dbReference type="AlphaFoldDB" id="A0A5C6BDM2"/>
<evidence type="ECO:0000313" key="2">
    <source>
        <dbReference type="EMBL" id="TWU10305.1"/>
    </source>
</evidence>
<dbReference type="EMBL" id="SJPT01000020">
    <property type="protein sequence ID" value="TWU10305.1"/>
    <property type="molecule type" value="Genomic_DNA"/>
</dbReference>
<dbReference type="InterPro" id="IPR004360">
    <property type="entry name" value="Glyas_Fos-R_dOase_dom"/>
</dbReference>